<keyword evidence="3" id="KW-1185">Reference proteome</keyword>
<dbReference type="GO" id="GO:0003676">
    <property type="term" value="F:nucleic acid binding"/>
    <property type="evidence" value="ECO:0007669"/>
    <property type="project" value="InterPro"/>
</dbReference>
<dbReference type="SUPFAM" id="SSF53098">
    <property type="entry name" value="Ribonuclease H-like"/>
    <property type="match status" value="1"/>
</dbReference>
<feature type="non-terminal residue" evidence="2">
    <location>
        <position position="84"/>
    </location>
</feature>
<proteinExistence type="predicted"/>
<dbReference type="PANTHER" id="PTHR22891">
    <property type="entry name" value="EUKARYOTIC TRANSLATION INITIATION FACTOR 2C"/>
    <property type="match status" value="1"/>
</dbReference>
<reference evidence="2" key="1">
    <citation type="submission" date="2023-10" db="EMBL/GenBank/DDBJ databases">
        <title>Genome assembly of Pristionchus species.</title>
        <authorList>
            <person name="Yoshida K."/>
            <person name="Sommer R.J."/>
        </authorList>
    </citation>
    <scope>NUCLEOTIDE SEQUENCE</scope>
    <source>
        <strain evidence="2">RS0144</strain>
    </source>
</reference>
<feature type="domain" description="Piwi" evidence="1">
    <location>
        <begin position="8"/>
        <end position="56"/>
    </location>
</feature>
<evidence type="ECO:0000259" key="1">
    <source>
        <dbReference type="Pfam" id="PF02171"/>
    </source>
</evidence>
<dbReference type="EMBL" id="BTSX01000006">
    <property type="protein sequence ID" value="GMT07012.1"/>
    <property type="molecule type" value="Genomic_DNA"/>
</dbReference>
<comment type="caution">
    <text evidence="2">The sequence shown here is derived from an EMBL/GenBank/DDBJ whole genome shotgun (WGS) entry which is preliminary data.</text>
</comment>
<evidence type="ECO:0000313" key="2">
    <source>
        <dbReference type="EMBL" id="GMT07012.1"/>
    </source>
</evidence>
<dbReference type="InterPro" id="IPR036397">
    <property type="entry name" value="RNaseH_sf"/>
</dbReference>
<dbReference type="Pfam" id="PF02171">
    <property type="entry name" value="Piwi"/>
    <property type="match status" value="1"/>
</dbReference>
<name>A0AAV5UJ69_9BILA</name>
<dbReference type="InterPro" id="IPR003165">
    <property type="entry name" value="Piwi"/>
</dbReference>
<protein>
    <recommendedName>
        <fullName evidence="1">Piwi domain-containing protein</fullName>
    </recommendedName>
</protein>
<accession>A0AAV5UJ69</accession>
<organism evidence="2 3">
    <name type="scientific">Pristionchus entomophagus</name>
    <dbReference type="NCBI Taxonomy" id="358040"/>
    <lineage>
        <taxon>Eukaryota</taxon>
        <taxon>Metazoa</taxon>
        <taxon>Ecdysozoa</taxon>
        <taxon>Nematoda</taxon>
        <taxon>Chromadorea</taxon>
        <taxon>Rhabditida</taxon>
        <taxon>Rhabditina</taxon>
        <taxon>Diplogasteromorpha</taxon>
        <taxon>Diplogasteroidea</taxon>
        <taxon>Neodiplogasteridae</taxon>
        <taxon>Pristionchus</taxon>
    </lineage>
</organism>
<dbReference type="InterPro" id="IPR012337">
    <property type="entry name" value="RNaseH-like_sf"/>
</dbReference>
<dbReference type="Proteomes" id="UP001432027">
    <property type="component" value="Unassembled WGS sequence"/>
</dbReference>
<evidence type="ECO:0000313" key="3">
    <source>
        <dbReference type="Proteomes" id="UP001432027"/>
    </source>
</evidence>
<dbReference type="Gene3D" id="3.30.420.10">
    <property type="entry name" value="Ribonuclease H-like superfamily/Ribonuclease H"/>
    <property type="match status" value="1"/>
</dbReference>
<gene>
    <name evidence="2" type="ORF">PENTCL1PPCAC_29186</name>
</gene>
<sequence>MLSGNPGVNTAPGLLVEKTITSRNIFDFFLQSHYGAIGTVSPTHYSVLRDDWKPSPCFWQTVVFAQSSRQCSLYEAPLHPRPSP</sequence>
<dbReference type="AlphaFoldDB" id="A0AAV5UJ69"/>